<gene>
    <name evidence="1" type="primary">71</name>
    <name evidence="1" type="ORF">PBI_SBASH_71</name>
</gene>
<dbReference type="KEGG" id="vg:23679486"/>
<name>A0A0A7RXX9_9CAUD</name>
<keyword evidence="2" id="KW-1185">Reference proteome</keyword>
<dbReference type="Proteomes" id="UP000031075">
    <property type="component" value="Segment"/>
</dbReference>
<sequence>MPEKTVRLDIPHRNGCNRQLIVIDENYLRRHYNLALVQQRDALGRQHRHSWRNWLTLICNNIECPAVALVRCDTIEAIAMAATDGRGRRDD</sequence>
<organism evidence="1 2">
    <name type="scientific">Mycobacterium phage Sbash</name>
    <dbReference type="NCBI Taxonomy" id="1567475"/>
    <lineage>
        <taxon>Viruses</taxon>
        <taxon>Duplodnaviria</taxon>
        <taxon>Heunggongvirae</taxon>
        <taxon>Uroviricota</taxon>
        <taxon>Caudoviricetes</taxon>
        <taxon>Chenonavirus</taxon>
        <taxon>Chenonavirus sbash</taxon>
    </lineage>
</organism>
<evidence type="ECO:0000313" key="2">
    <source>
        <dbReference type="Proteomes" id="UP000031075"/>
    </source>
</evidence>
<evidence type="ECO:0000313" key="1">
    <source>
        <dbReference type="EMBL" id="AJA43372.1"/>
    </source>
</evidence>
<proteinExistence type="predicted"/>
<protein>
    <submittedName>
        <fullName evidence="1">Uncharacterized protein</fullName>
    </submittedName>
</protein>
<reference evidence="1 2" key="1">
    <citation type="submission" date="2014-10" db="EMBL/GenBank/DDBJ databases">
        <authorList>
            <person name="Msani S."/>
            <person name="Brouckaert M.-A."/>
            <person name="Jacobs C."/>
            <person name="Mafu P."/>
            <person name="Moti D."/>
            <person name="Naeem M."/>
            <person name="Ntuli T."/>
            <person name="Mngomezulu K."/>
            <person name="Larsen M.H."/>
            <person name="Rubin E.J."/>
            <person name="Russell D.A."/>
            <person name="Guerrero C.A."/>
            <person name="Bowman C.A."/>
            <person name="Jacobs-Sera D."/>
            <person name="Hendrix R.W."/>
            <person name="Hatfull G.F."/>
        </authorList>
    </citation>
    <scope>NUCLEOTIDE SEQUENCE [LARGE SCALE GENOMIC DNA]</scope>
</reference>
<accession>A0A0A7RXX9</accession>
<dbReference type="GeneID" id="23679486"/>
<dbReference type="EMBL" id="KP027201">
    <property type="protein sequence ID" value="AJA43372.1"/>
    <property type="molecule type" value="Genomic_DNA"/>
</dbReference>
<dbReference type="RefSeq" id="YP_009124725.1">
    <property type="nucleotide sequence ID" value="NC_026589.1"/>
</dbReference>